<name>A0A6P3ZNJ8_ZIZJJ</name>
<dbReference type="PANTHER" id="PTHR11926">
    <property type="entry name" value="GLUCOSYL/GLUCURONOSYL TRANSFERASES"/>
    <property type="match status" value="1"/>
</dbReference>
<dbReference type="PROSITE" id="PS00375">
    <property type="entry name" value="UDPGT"/>
    <property type="match status" value="1"/>
</dbReference>
<dbReference type="GO" id="GO:0080044">
    <property type="term" value="F:quercetin 7-O-glucosyltransferase activity"/>
    <property type="evidence" value="ECO:0007669"/>
    <property type="project" value="TreeGrafter"/>
</dbReference>
<dbReference type="Proteomes" id="UP001652623">
    <property type="component" value="Chromosome 4"/>
</dbReference>
<dbReference type="AlphaFoldDB" id="A0A6P3ZNJ8"/>
<dbReference type="GeneID" id="107416778"/>
<keyword evidence="5" id="KW-1185">Reference proteome</keyword>
<dbReference type="Gene3D" id="3.40.50.2000">
    <property type="entry name" value="Glycogen Phosphorylase B"/>
    <property type="match status" value="2"/>
</dbReference>
<dbReference type="InterPro" id="IPR035595">
    <property type="entry name" value="UDP_glycos_trans_CS"/>
</dbReference>
<dbReference type="KEGG" id="zju:107416778"/>
<keyword evidence="2 3" id="KW-0808">Transferase</keyword>
<sequence length="501" mass="55419">MACIEVASNPKPHAVFVPYPAQGHIKPMLQLAKLFHHKGFHITFVNTEFNHYRFLKSLGPDSLNGFPDFNFETIPDGLPPSDFEVTQDIPSLCDSIRKNLSLPPFLDLLAKLNGSASSSSSSSSSNNNNNNNNPPVTCIVSDRLMLFTIGAGEEFGIPVVMFITIAASVFMTYSQLPALVKKGLAPLKDEACLINGFLDKVIDWIPGIKDIRLRDISTSLLTTNPEDIMFNFMLEACHTLPKASAFVIHSFYELEPEVLDALSSSTETPNIYAVGPLQLLLNHISQDSSSSSSNQIGYSLWKEETECLKWLDSKPPNSVLYVNFGSITVLTPQQLVEFGLGLANSKQTFLWVIRPDLVIGGEAVLPREFEDQIKEKGFIASWCPQEQVLNHPSIGGFLTHCGWNSTIESLSAGVPMLCWPFFADQPTNCRFICKEWGVGMEIDNDVKRDGVEKLVRELMEGERGKEMKSKALEWKKLAQEACGQNGSSAVNLDNLVKHVCS</sequence>
<keyword evidence="3" id="KW-0328">Glycosyltransferase</keyword>
<reference evidence="6" key="1">
    <citation type="submission" date="2025-08" db="UniProtKB">
        <authorList>
            <consortium name="RefSeq"/>
        </authorList>
    </citation>
    <scope>IDENTIFICATION</scope>
    <source>
        <tissue evidence="6">Seedling</tissue>
    </source>
</reference>
<proteinExistence type="inferred from homology"/>
<evidence type="ECO:0000313" key="5">
    <source>
        <dbReference type="Proteomes" id="UP001652623"/>
    </source>
</evidence>
<protein>
    <recommendedName>
        <fullName evidence="4">Glycosyltransferase</fullName>
        <ecNumber evidence="4">2.4.1.-</ecNumber>
    </recommendedName>
</protein>
<accession>A0A6P3ZNJ8</accession>
<evidence type="ECO:0000256" key="4">
    <source>
        <dbReference type="RuleBase" id="RU362057"/>
    </source>
</evidence>
<evidence type="ECO:0000256" key="1">
    <source>
        <dbReference type="ARBA" id="ARBA00009995"/>
    </source>
</evidence>
<dbReference type="RefSeq" id="XP_015880793.3">
    <property type="nucleotide sequence ID" value="XM_016025307.4"/>
</dbReference>
<dbReference type="CDD" id="cd03784">
    <property type="entry name" value="GT1_Gtf-like"/>
    <property type="match status" value="1"/>
</dbReference>
<evidence type="ECO:0000313" key="6">
    <source>
        <dbReference type="RefSeq" id="XP_015880793.3"/>
    </source>
</evidence>
<dbReference type="PANTHER" id="PTHR11926:SF1516">
    <property type="entry name" value="GLYCOSYLTRANSFERASE"/>
    <property type="match status" value="1"/>
</dbReference>
<evidence type="ECO:0000256" key="3">
    <source>
        <dbReference type="RuleBase" id="RU003718"/>
    </source>
</evidence>
<dbReference type="SUPFAM" id="SSF53756">
    <property type="entry name" value="UDP-Glycosyltransferase/glycogen phosphorylase"/>
    <property type="match status" value="1"/>
</dbReference>
<evidence type="ECO:0000256" key="2">
    <source>
        <dbReference type="ARBA" id="ARBA00022679"/>
    </source>
</evidence>
<comment type="similarity">
    <text evidence="1 3">Belongs to the UDP-glycosyltransferase family.</text>
</comment>
<dbReference type="GO" id="GO:0080043">
    <property type="term" value="F:quercetin 3-O-glucosyltransferase activity"/>
    <property type="evidence" value="ECO:0007669"/>
    <property type="project" value="TreeGrafter"/>
</dbReference>
<dbReference type="SMR" id="A0A6P3ZNJ8"/>
<gene>
    <name evidence="6" type="primary">LOC107416778</name>
</gene>
<dbReference type="Pfam" id="PF00201">
    <property type="entry name" value="UDPGT"/>
    <property type="match status" value="1"/>
</dbReference>
<dbReference type="InParanoid" id="A0A6P3ZNJ8"/>
<dbReference type="InterPro" id="IPR002213">
    <property type="entry name" value="UDP_glucos_trans"/>
</dbReference>
<dbReference type="EC" id="2.4.1.-" evidence="4"/>
<organism evidence="5 6">
    <name type="scientific">Ziziphus jujuba</name>
    <name type="common">Chinese jujube</name>
    <name type="synonym">Ziziphus sativa</name>
    <dbReference type="NCBI Taxonomy" id="326968"/>
    <lineage>
        <taxon>Eukaryota</taxon>
        <taxon>Viridiplantae</taxon>
        <taxon>Streptophyta</taxon>
        <taxon>Embryophyta</taxon>
        <taxon>Tracheophyta</taxon>
        <taxon>Spermatophyta</taxon>
        <taxon>Magnoliopsida</taxon>
        <taxon>eudicotyledons</taxon>
        <taxon>Gunneridae</taxon>
        <taxon>Pentapetalae</taxon>
        <taxon>rosids</taxon>
        <taxon>fabids</taxon>
        <taxon>Rosales</taxon>
        <taxon>Rhamnaceae</taxon>
        <taxon>Paliureae</taxon>
        <taxon>Ziziphus</taxon>
    </lineage>
</organism>